<evidence type="ECO:0000313" key="3">
    <source>
        <dbReference type="Proteomes" id="UP000242590"/>
    </source>
</evidence>
<protein>
    <submittedName>
        <fullName evidence="2">Uncharacterized protein</fullName>
    </submittedName>
</protein>
<evidence type="ECO:0000256" key="1">
    <source>
        <dbReference type="SAM" id="MobiDB-lite"/>
    </source>
</evidence>
<organism evidence="2 3">
    <name type="scientific">Candidatus Synechococcus spongiarum LMB bulk15N</name>
    <dbReference type="NCBI Taxonomy" id="1943583"/>
    <lineage>
        <taxon>Bacteria</taxon>
        <taxon>Bacillati</taxon>
        <taxon>Cyanobacteriota</taxon>
        <taxon>Cyanophyceae</taxon>
        <taxon>Synechococcales</taxon>
        <taxon>Synechococcaceae</taxon>
        <taxon>Synechococcus</taxon>
    </lineage>
</organism>
<reference evidence="2 3" key="1">
    <citation type="submission" date="2017-02" db="EMBL/GenBank/DDBJ databases">
        <title>Draft Genome Sequences of 'Candidatus Synechococcus spongiarum', Cyanobacterial Symbionts of the Mediterranean Sponge Aplysina aerophoba from two locations.</title>
        <authorList>
            <person name="Slaby B.M."/>
            <person name="Hentschel U."/>
        </authorList>
    </citation>
    <scope>NUCLEOTIDE SEQUENCE [LARGE SCALE GENOMIC DNA]</scope>
    <source>
        <strain evidence="2">LMB bulk15N</strain>
    </source>
</reference>
<evidence type="ECO:0000313" key="2">
    <source>
        <dbReference type="EMBL" id="OOV36388.1"/>
    </source>
</evidence>
<accession>A0A1T1D6L3</accession>
<sequence length="181" mass="20090">MPVDFDSFVKQRTDPPRQSARTMNREEKLAAWKRELDSLYKKMEEYLRGHIDSGQIKIERRPVQLTEDDLGSYEAEAPAILIGKDEVIAEPVAALLIGCSGRVDLSGPWGISRIVLLEKSGPAMNVTISGTKNRKETSIRSPLRGEIEHRGWYLVTPPPAATATLLNEDSFRDAIMDVAGG</sequence>
<proteinExistence type="predicted"/>
<comment type="caution">
    <text evidence="2">The sequence shown here is derived from an EMBL/GenBank/DDBJ whole genome shotgun (WGS) entry which is preliminary data.</text>
</comment>
<feature type="region of interest" description="Disordered" evidence="1">
    <location>
        <begin position="1"/>
        <end position="24"/>
    </location>
</feature>
<dbReference type="Proteomes" id="UP000242590">
    <property type="component" value="Unassembled WGS sequence"/>
</dbReference>
<dbReference type="EMBL" id="MWLE01000016">
    <property type="protein sequence ID" value="OOV36388.1"/>
    <property type="molecule type" value="Genomic_DNA"/>
</dbReference>
<dbReference type="AlphaFoldDB" id="A0A1T1D6L3"/>
<name>A0A1T1D6L3_9SYNE</name>
<gene>
    <name evidence="2" type="ORF">BV53_00960</name>
</gene>